<proteinExistence type="predicted"/>
<accession>M0EKL8</accession>
<dbReference type="PATRIC" id="fig|1227466.3.peg.1976"/>
<dbReference type="Gene3D" id="3.20.20.80">
    <property type="entry name" value="Glycosidases"/>
    <property type="match status" value="1"/>
</dbReference>
<protein>
    <recommendedName>
        <fullName evidence="4">GH26 domain-containing protein</fullName>
    </recommendedName>
</protein>
<dbReference type="InterPro" id="IPR017853">
    <property type="entry name" value="GH"/>
</dbReference>
<dbReference type="AlphaFoldDB" id="M0EKL8"/>
<feature type="region of interest" description="Disordered" evidence="1">
    <location>
        <begin position="314"/>
        <end position="350"/>
    </location>
</feature>
<evidence type="ECO:0000313" key="2">
    <source>
        <dbReference type="EMBL" id="ELZ46954.1"/>
    </source>
</evidence>
<sequence>MKHGAYVISESRVRQLEDEWFGGAEIDLVTTTFTEGFHDAIGITWEPGAGASEKRESLRRTFGETDRRMIIAYEFAGEDRGAYGPPANGDFDDRYRQFASDLVDLGMGDSFIAPNHEFNLDWGNKSAWDDPENYRDGYARCVREMQSVDGAEFRFCYAPARNRLGVAPEAWPVASDYWPSGEDPPIVMPTFYDAGQVYPDDLSSVNQTELQDLRDQIWREKHKPLLDMWNDFATSRNAPLGFREWGVGDDDYYHPAGGDNAEFIHRMFDYMRNNGVEFQAYWNVESGGGGTHRLWPESETTLDSAGEAFRTEASVDIGSGSDEGSTDTSDETETTLGGYNQPSSGTLNWHVPMNENFADIEADVKSLDQRLSDLE</sequence>
<feature type="compositionally biased region" description="Polar residues" evidence="1">
    <location>
        <begin position="337"/>
        <end position="347"/>
    </location>
</feature>
<comment type="caution">
    <text evidence="2">The sequence shown here is derived from an EMBL/GenBank/DDBJ whole genome shotgun (WGS) entry which is preliminary data.</text>
</comment>
<dbReference type="SUPFAM" id="SSF51445">
    <property type="entry name" value="(Trans)glycosidases"/>
    <property type="match status" value="1"/>
</dbReference>
<dbReference type="Proteomes" id="UP000011509">
    <property type="component" value="Unassembled WGS sequence"/>
</dbReference>
<name>M0EKL8_9EURY</name>
<keyword evidence="3" id="KW-1185">Reference proteome</keyword>
<feature type="compositionally biased region" description="Acidic residues" evidence="1">
    <location>
        <begin position="324"/>
        <end position="333"/>
    </location>
</feature>
<reference evidence="2 3" key="1">
    <citation type="journal article" date="2014" name="PLoS Genet.">
        <title>Phylogenetically driven sequencing of extremely halophilic archaea reveals strategies for static and dynamic osmo-response.</title>
        <authorList>
            <person name="Becker E.A."/>
            <person name="Seitzer P.M."/>
            <person name="Tritt A."/>
            <person name="Larsen D."/>
            <person name="Krusor M."/>
            <person name="Yao A.I."/>
            <person name="Wu D."/>
            <person name="Madern D."/>
            <person name="Eisen J.A."/>
            <person name="Darling A.E."/>
            <person name="Facciotti M.T."/>
        </authorList>
    </citation>
    <scope>NUCLEOTIDE SEQUENCE [LARGE SCALE GENOMIC DNA]</scope>
    <source>
        <strain evidence="2 3">DSM 10284</strain>
    </source>
</reference>
<evidence type="ECO:0000256" key="1">
    <source>
        <dbReference type="SAM" id="MobiDB-lite"/>
    </source>
</evidence>
<evidence type="ECO:0000313" key="3">
    <source>
        <dbReference type="Proteomes" id="UP000011509"/>
    </source>
</evidence>
<organism evidence="2 3">
    <name type="scientific">Halorubrum coriense DSM 10284</name>
    <dbReference type="NCBI Taxonomy" id="1227466"/>
    <lineage>
        <taxon>Archaea</taxon>
        <taxon>Methanobacteriati</taxon>
        <taxon>Methanobacteriota</taxon>
        <taxon>Stenosarchaea group</taxon>
        <taxon>Halobacteria</taxon>
        <taxon>Halobacteriales</taxon>
        <taxon>Haloferacaceae</taxon>
        <taxon>Halorubrum</taxon>
    </lineage>
</organism>
<evidence type="ECO:0008006" key="4">
    <source>
        <dbReference type="Google" id="ProtNLM"/>
    </source>
</evidence>
<dbReference type="EMBL" id="AOJL01000037">
    <property type="protein sequence ID" value="ELZ46954.1"/>
    <property type="molecule type" value="Genomic_DNA"/>
</dbReference>
<gene>
    <name evidence="2" type="ORF">C464_09854</name>
</gene>